<evidence type="ECO:0000259" key="7">
    <source>
        <dbReference type="Pfam" id="PF26190"/>
    </source>
</evidence>
<feature type="domain" description="NPHP4 Ig-like" evidence="7">
    <location>
        <begin position="1061"/>
        <end position="1213"/>
    </location>
</feature>
<dbReference type="GO" id="GO:0097730">
    <property type="term" value="C:non-motile cilium"/>
    <property type="evidence" value="ECO:0007669"/>
    <property type="project" value="InterPro"/>
</dbReference>
<dbReference type="PANTHER" id="PTHR31043">
    <property type="entry name" value="NEPHROCYSTIN-4"/>
    <property type="match status" value="1"/>
</dbReference>
<dbReference type="InterPro" id="IPR029775">
    <property type="entry name" value="NPHP4"/>
</dbReference>
<evidence type="ECO:0000256" key="1">
    <source>
        <dbReference type="SAM" id="MobiDB-lite"/>
    </source>
</evidence>
<dbReference type="GO" id="GO:0097546">
    <property type="term" value="C:ciliary base"/>
    <property type="evidence" value="ECO:0007669"/>
    <property type="project" value="TreeGrafter"/>
</dbReference>
<dbReference type="InterPro" id="IPR058687">
    <property type="entry name" value="Ig_NPHP4_1st"/>
</dbReference>
<gene>
    <name evidence="8" type="primary">NPHP4</name>
    <name evidence="8" type="ORF">BLAG_LOCUS3868</name>
</gene>
<feature type="compositionally biased region" description="Low complexity" evidence="1">
    <location>
        <begin position="1167"/>
        <end position="1178"/>
    </location>
</feature>
<feature type="domain" description="NPHP4 Ig-like" evidence="6">
    <location>
        <begin position="1220"/>
        <end position="1316"/>
    </location>
</feature>
<evidence type="ECO:0000313" key="8">
    <source>
        <dbReference type="EMBL" id="CAH1239625.1"/>
    </source>
</evidence>
<feature type="domain" description="NPHP4 Ig-like" evidence="2">
    <location>
        <begin position="1328"/>
        <end position="1410"/>
    </location>
</feature>
<feature type="domain" description="NPHP4 SK-like" evidence="3">
    <location>
        <begin position="991"/>
        <end position="1057"/>
    </location>
</feature>
<dbReference type="Pfam" id="PF26015">
    <property type="entry name" value="Ig_NPH4_3rd"/>
    <property type="match status" value="1"/>
</dbReference>
<feature type="region of interest" description="Disordered" evidence="1">
    <location>
        <begin position="24"/>
        <end position="47"/>
    </location>
</feature>
<dbReference type="InterPro" id="IPR058688">
    <property type="entry name" value="Ig_NPHP4_2nd"/>
</dbReference>
<reference evidence="8" key="1">
    <citation type="submission" date="2022-01" db="EMBL/GenBank/DDBJ databases">
        <authorList>
            <person name="Braso-Vives M."/>
        </authorList>
    </citation>
    <scope>NUCLEOTIDE SEQUENCE</scope>
</reference>
<name>A0A8J9VZ91_BRALA</name>
<evidence type="ECO:0000259" key="2">
    <source>
        <dbReference type="Pfam" id="PF26015"/>
    </source>
</evidence>
<dbReference type="InterPro" id="IPR058685">
    <property type="entry name" value="Ig_NPHP4_4th"/>
</dbReference>
<dbReference type="InterPro" id="IPR058764">
    <property type="entry name" value="NPHP4_SK"/>
</dbReference>
<dbReference type="InterPro" id="IPR058686">
    <property type="entry name" value="Ig_NPHP4_3rd"/>
</dbReference>
<dbReference type="EMBL" id="OV696696">
    <property type="protein sequence ID" value="CAH1239625.1"/>
    <property type="molecule type" value="Genomic_DNA"/>
</dbReference>
<dbReference type="Pfam" id="PF26190">
    <property type="entry name" value="Ig_NPHP4_1st"/>
    <property type="match status" value="1"/>
</dbReference>
<dbReference type="Pfam" id="PF26189">
    <property type="entry name" value="Ig_NPHP4_2nd"/>
    <property type="match status" value="1"/>
</dbReference>
<dbReference type="Pfam" id="PF26187">
    <property type="entry name" value="Ig_NPHP4_4th"/>
    <property type="match status" value="1"/>
</dbReference>
<proteinExistence type="predicted"/>
<dbReference type="InterPro" id="IPR058765">
    <property type="entry name" value="NPHP4_C2-like"/>
</dbReference>
<accession>A0A8J9VZ91</accession>
<dbReference type="OrthoDB" id="313446at2759"/>
<dbReference type="GO" id="GO:0036064">
    <property type="term" value="C:ciliary basal body"/>
    <property type="evidence" value="ECO:0007669"/>
    <property type="project" value="TreeGrafter"/>
</dbReference>
<organism evidence="8 9">
    <name type="scientific">Branchiostoma lanceolatum</name>
    <name type="common">Common lancelet</name>
    <name type="synonym">Amphioxus lanceolatum</name>
    <dbReference type="NCBI Taxonomy" id="7740"/>
    <lineage>
        <taxon>Eukaryota</taxon>
        <taxon>Metazoa</taxon>
        <taxon>Chordata</taxon>
        <taxon>Cephalochordata</taxon>
        <taxon>Leptocardii</taxon>
        <taxon>Amphioxiformes</taxon>
        <taxon>Branchiostomatidae</taxon>
        <taxon>Branchiostoma</taxon>
    </lineage>
</organism>
<evidence type="ECO:0000259" key="3">
    <source>
        <dbReference type="Pfam" id="PF26173"/>
    </source>
</evidence>
<dbReference type="GO" id="GO:0090090">
    <property type="term" value="P:negative regulation of canonical Wnt signaling pathway"/>
    <property type="evidence" value="ECO:0007669"/>
    <property type="project" value="InterPro"/>
</dbReference>
<evidence type="ECO:0000313" key="9">
    <source>
        <dbReference type="Proteomes" id="UP000838412"/>
    </source>
</evidence>
<dbReference type="PANTHER" id="PTHR31043:SF3">
    <property type="entry name" value="NEPHROCYSTIN-4"/>
    <property type="match status" value="1"/>
</dbReference>
<dbReference type="Pfam" id="PF26186">
    <property type="entry name" value="NPHP4_C2_3rd"/>
    <property type="match status" value="1"/>
</dbReference>
<feature type="compositionally biased region" description="Polar residues" evidence="1">
    <location>
        <begin position="24"/>
        <end position="36"/>
    </location>
</feature>
<feature type="region of interest" description="Disordered" evidence="1">
    <location>
        <begin position="1158"/>
        <end position="1178"/>
    </location>
</feature>
<dbReference type="GO" id="GO:1904491">
    <property type="term" value="P:protein localization to ciliary transition zone"/>
    <property type="evidence" value="ECO:0007669"/>
    <property type="project" value="TreeGrafter"/>
</dbReference>
<dbReference type="Proteomes" id="UP000838412">
    <property type="component" value="Chromosome 11"/>
</dbReference>
<protein>
    <submittedName>
        <fullName evidence="8">NPHP4 protein</fullName>
    </submittedName>
</protein>
<keyword evidence="9" id="KW-1185">Reference proteome</keyword>
<feature type="domain" description="NPHP4 C2-like" evidence="4">
    <location>
        <begin position="673"/>
        <end position="910"/>
    </location>
</feature>
<dbReference type="GO" id="GO:0035869">
    <property type="term" value="C:ciliary transition zone"/>
    <property type="evidence" value="ECO:0007669"/>
    <property type="project" value="TreeGrafter"/>
</dbReference>
<feature type="region of interest" description="Disordered" evidence="1">
    <location>
        <begin position="389"/>
        <end position="409"/>
    </location>
</feature>
<evidence type="ECO:0000259" key="5">
    <source>
        <dbReference type="Pfam" id="PF26187"/>
    </source>
</evidence>
<evidence type="ECO:0000259" key="4">
    <source>
        <dbReference type="Pfam" id="PF26186"/>
    </source>
</evidence>
<dbReference type="Pfam" id="PF26173">
    <property type="entry name" value="NPHP4_SK"/>
    <property type="match status" value="1"/>
</dbReference>
<feature type="region of interest" description="Disordered" evidence="1">
    <location>
        <begin position="544"/>
        <end position="598"/>
    </location>
</feature>
<sequence>MDDDGVNPVDQFWSWNVDMNRTRSPTSILRNHSGRTPSPRPISPGKSVRISLHTQQTRRRTNKGVSPTKLLRVIPADLRRTLHSDKQSVPFCLTLWSVEQVPVLRLPEKKDVGESGAQLQYQLRVSLYDIMYHTFFGRTWVGSARAAKVDKAKQKYKLQYQQPIYFHTSLKDPNIVAVIEVVGVLDPGGGQPRRQMSCGWSLLRLFQKSQKMKDTSEGAPDVRKLDVYHGSPRALMLMDDAIETNENIQLVRGCQIAFSLCTHQALEKILHLVPENVLVGGGDVIPGIQEQRSKGKENDNLMKPKLLKTLQSHLDNISITPEPSLVKFEEDLCKKANDDRLERDNIGPSDGSTVNVVERRLQIGIHNGWGYVQKPQVVILAPEAETQGRARSGSIGKGHRRTPSFGSKSSLGNSSCLVARSQVQLGDLAQDASFAVVFQVEYTLSVPFALSGTKLSGSMSRAQTITVPVLWVSWSPFTSSGRPDVAVAMRGGAAPNPDNVMMFCQKSGSEDQSAGSLKFTFRRDDEPPKSLETQDQMQLQIPSQPYAASVHSETSDGSFMQERPTMVSSRPPLPSSAKGSPRTEHRLPAYSTPLPGSLPPPLSYPTISLPYPQSHTTPPHMLSDTAMETTDMQPDTARTEDMTELTELPYTPVHAPIMLSARGTQSGQGLSRAAYARLYTAGFPPIVDRHGQSPEVVDPVDHVTVNLKQEEADPLQSNEIIFQFLAFSRMLSAQPSGSATSLPSTVFFTLQFYRFPPLITERLLLGTADKQLTSDPGSMPCILYRINKDGTVVQTPPGCQTKYHMDPSFLKPGEARLFNQYLSVQTLHIDVWDGDSLLLIGSGAMELKHLCRQGRAAVQVTHELDIITTEYSEDTPTLTGDLTRGGSVRPVGVSTILKGRLHLRMANVGHPQDRARGDGAVTVPKPPSRVVLPASAHMSSAMNTGNSSPLLNQKTSRAKRLAETDNELALVLTARKDPNITQLASLDTGGELDSARKRKLARMQAVRQTQGCEKDLNTVNTVLLQKEEKAQRNRDLRTVELYREQTKHDGITSMLSQVITTHYTVFPSLGTAEFFEFVLKNPYNVEHTITVDSDTPQLSIITDVREWRQFKQAHDLNTPLEESMFGTTSTSGLPAIFLRPRESVYVPFKYQSLQADHTVQPQGPSDTTSANLTTQLTTGFRPSVHHSRNIKVYFRAEDHRPVSILTVNVIAQPHVVDQTFRFYHPEQSFLKKAIRLPPYHQLQGAVVTAGGFTSVTANCSDPNVICETRKVKAGEPQDVFLKVACGPSPSVKKFFVIIYTDPHQSKPCQIWQFYLHALQRVDISCVEGQTSRFSLILRGTNASRLVRVFPSHPTEIKVSPDTPFMLAANAVHEVNVGVRPLSLGSKFLYINVVDTEYHQLIRTWLICMQTTQAVISKAFDLQLPIGGGKGCNKRIPYTNPYMHRKTFVLRTNRQDLLQFKENTFELGSGDVYTIGMRFAPSQQQGTTEILIFINDEDDKNEETFCIKANYS</sequence>
<dbReference type="CDD" id="cd22239">
    <property type="entry name" value="NPHP4"/>
    <property type="match status" value="1"/>
</dbReference>
<evidence type="ECO:0000259" key="6">
    <source>
        <dbReference type="Pfam" id="PF26189"/>
    </source>
</evidence>
<feature type="domain" description="NPHP4 Ig-like" evidence="5">
    <location>
        <begin position="1416"/>
        <end position="1510"/>
    </location>
</feature>